<evidence type="ECO:0000256" key="5">
    <source>
        <dbReference type="ARBA" id="ARBA00022801"/>
    </source>
</evidence>
<dbReference type="SUPFAM" id="SSF52540">
    <property type="entry name" value="P-loop containing nucleoside triphosphate hydrolases"/>
    <property type="match status" value="1"/>
</dbReference>
<gene>
    <name evidence="15" type="primary">dnaB</name>
    <name evidence="15" type="ORF">FEZ08_02215</name>
</gene>
<dbReference type="InterPro" id="IPR007694">
    <property type="entry name" value="DNA_helicase_DnaB-like_C"/>
</dbReference>
<evidence type="ECO:0000256" key="1">
    <source>
        <dbReference type="ARBA" id="ARBA00008428"/>
    </source>
</evidence>
<feature type="coiled-coil region" evidence="13">
    <location>
        <begin position="123"/>
        <end position="150"/>
    </location>
</feature>
<evidence type="ECO:0000256" key="10">
    <source>
        <dbReference type="ARBA" id="ARBA00048954"/>
    </source>
</evidence>
<dbReference type="InterPro" id="IPR003593">
    <property type="entry name" value="AAA+_ATPase"/>
</dbReference>
<accession>A0A5R8QJL9</accession>
<keyword evidence="3 12" id="KW-0235">DNA replication</keyword>
<dbReference type="GO" id="GO:0043139">
    <property type="term" value="F:5'-3' DNA helicase activity"/>
    <property type="evidence" value="ECO:0007669"/>
    <property type="project" value="UniProtKB-EC"/>
</dbReference>
<keyword evidence="6 12" id="KW-0347">Helicase</keyword>
<feature type="domain" description="SF4 helicase" evidence="14">
    <location>
        <begin position="176"/>
        <end position="442"/>
    </location>
</feature>
<evidence type="ECO:0000313" key="16">
    <source>
        <dbReference type="Proteomes" id="UP000306912"/>
    </source>
</evidence>
<dbReference type="CDD" id="cd00984">
    <property type="entry name" value="DnaB_C"/>
    <property type="match status" value="1"/>
</dbReference>
<dbReference type="AlphaFoldDB" id="A0A5R8QJL9"/>
<dbReference type="PANTHER" id="PTHR30153:SF2">
    <property type="entry name" value="REPLICATIVE DNA HELICASE"/>
    <property type="match status" value="1"/>
</dbReference>
<comment type="caution">
    <text evidence="15">The sequence shown here is derived from an EMBL/GenBank/DDBJ whole genome shotgun (WGS) entry which is preliminary data.</text>
</comment>
<proteinExistence type="inferred from homology"/>
<organism evidence="15 16">
    <name type="scientific">Culicoidibacter larvae</name>
    <dbReference type="NCBI Taxonomy" id="2579976"/>
    <lineage>
        <taxon>Bacteria</taxon>
        <taxon>Bacillati</taxon>
        <taxon>Bacillota</taxon>
        <taxon>Culicoidibacteria</taxon>
        <taxon>Culicoidibacterales</taxon>
        <taxon>Culicoidibacteraceae</taxon>
        <taxon>Culicoidibacter</taxon>
    </lineage>
</organism>
<dbReference type="NCBIfam" id="NF004384">
    <property type="entry name" value="PRK05748.1"/>
    <property type="match status" value="1"/>
</dbReference>
<dbReference type="NCBIfam" id="TIGR00665">
    <property type="entry name" value="DnaB"/>
    <property type="match status" value="1"/>
</dbReference>
<dbReference type="GO" id="GO:0016887">
    <property type="term" value="F:ATP hydrolysis activity"/>
    <property type="evidence" value="ECO:0007669"/>
    <property type="project" value="RHEA"/>
</dbReference>
<dbReference type="InterPro" id="IPR016136">
    <property type="entry name" value="DNA_helicase_N/primase_C"/>
</dbReference>
<keyword evidence="2 12" id="KW-0639">Primosome</keyword>
<evidence type="ECO:0000256" key="3">
    <source>
        <dbReference type="ARBA" id="ARBA00022705"/>
    </source>
</evidence>
<dbReference type="Proteomes" id="UP000306912">
    <property type="component" value="Unassembled WGS sequence"/>
</dbReference>
<dbReference type="InterPro" id="IPR007693">
    <property type="entry name" value="DNA_helicase_DnaB-like_N"/>
</dbReference>
<dbReference type="FunCoup" id="A0A5R8QJL9">
    <property type="interactions" value="266"/>
</dbReference>
<keyword evidence="5 12" id="KW-0378">Hydrolase</keyword>
<keyword evidence="4 12" id="KW-0547">Nucleotide-binding</keyword>
<comment type="function">
    <text evidence="12">The main replicative DNA helicase, it participates in initiation and elongation during chromosome replication. Travels ahead of the DNA replisome, separating dsDNA into templates for DNA synthesis. A processive ATP-dependent 5'-3' DNA helicase it has DNA-dependent ATPase activity.</text>
</comment>
<evidence type="ECO:0000256" key="7">
    <source>
        <dbReference type="ARBA" id="ARBA00022840"/>
    </source>
</evidence>
<dbReference type="Gene3D" id="1.10.860.10">
    <property type="entry name" value="DNAb Helicase, Chain A"/>
    <property type="match status" value="1"/>
</dbReference>
<dbReference type="PROSITE" id="PS51199">
    <property type="entry name" value="SF4_HELICASE"/>
    <property type="match status" value="1"/>
</dbReference>
<dbReference type="Pfam" id="PF00772">
    <property type="entry name" value="DnaB"/>
    <property type="match status" value="1"/>
</dbReference>
<reference evidence="15 16" key="1">
    <citation type="submission" date="2019-05" db="EMBL/GenBank/DDBJ databases">
        <title>Culicoidintestinum kansasii gen. nov., sp. nov. from the gastrointestinal tract of the biting midge, Culicoides sonorensis.</title>
        <authorList>
            <person name="Neupane S."/>
            <person name="Ghosh A."/>
            <person name="Gunther S."/>
            <person name="Martin K."/>
            <person name="Zurek L."/>
        </authorList>
    </citation>
    <scope>NUCLEOTIDE SEQUENCE [LARGE SCALE GENOMIC DNA]</scope>
    <source>
        <strain evidence="15 16">CS-1</strain>
    </source>
</reference>
<dbReference type="SMART" id="SM00382">
    <property type="entry name" value="AAA"/>
    <property type="match status" value="1"/>
</dbReference>
<dbReference type="GO" id="GO:0006269">
    <property type="term" value="P:DNA replication, synthesis of primer"/>
    <property type="evidence" value="ECO:0007669"/>
    <property type="project" value="UniProtKB-UniRule"/>
</dbReference>
<evidence type="ECO:0000313" key="15">
    <source>
        <dbReference type="EMBL" id="TLG77457.1"/>
    </source>
</evidence>
<dbReference type="Pfam" id="PF03796">
    <property type="entry name" value="DnaB_C"/>
    <property type="match status" value="1"/>
</dbReference>
<evidence type="ECO:0000256" key="12">
    <source>
        <dbReference type="RuleBase" id="RU362085"/>
    </source>
</evidence>
<evidence type="ECO:0000259" key="14">
    <source>
        <dbReference type="PROSITE" id="PS51199"/>
    </source>
</evidence>
<name>A0A5R8QJL9_9FIRM</name>
<keyword evidence="7 12" id="KW-0067">ATP-binding</keyword>
<dbReference type="InterPro" id="IPR007692">
    <property type="entry name" value="DNA_helicase_DnaB"/>
</dbReference>
<keyword evidence="16" id="KW-1185">Reference proteome</keyword>
<evidence type="ECO:0000256" key="2">
    <source>
        <dbReference type="ARBA" id="ARBA00022515"/>
    </source>
</evidence>
<keyword evidence="8 12" id="KW-0238">DNA-binding</keyword>
<dbReference type="GO" id="GO:1990077">
    <property type="term" value="C:primosome complex"/>
    <property type="evidence" value="ECO:0007669"/>
    <property type="project" value="UniProtKB-UniRule"/>
</dbReference>
<dbReference type="GO" id="GO:0042802">
    <property type="term" value="F:identical protein binding"/>
    <property type="evidence" value="ECO:0007669"/>
    <property type="project" value="UniProtKB-ARBA"/>
</dbReference>
<dbReference type="FunFam" id="3.40.50.300:FF:000076">
    <property type="entry name" value="Replicative DNA helicase"/>
    <property type="match status" value="1"/>
</dbReference>
<dbReference type="Gene3D" id="3.40.50.300">
    <property type="entry name" value="P-loop containing nucleotide triphosphate hydrolases"/>
    <property type="match status" value="1"/>
</dbReference>
<dbReference type="SUPFAM" id="SSF48024">
    <property type="entry name" value="N-terminal domain of DnaB helicase"/>
    <property type="match status" value="1"/>
</dbReference>
<sequence length="450" mass="50032">MENRVSVPHNIEAEQAILGAMLISNDAVITASEQLTEFAFYYPSHQMIFGTISGIHLDGTPIDITTVSAALKERGELDKAGGVSYLYELINSVPTAANVEYYINIVEKEGLRRQLIEATMAINKGALTESEDIEELLQQAEQKILQVANNRRMGQFERIDKVLNQTIDYIESLKANAGSVTGLKTAFRDLDKMTAGLQRGDLIIVGARPSMGKTAFALNIARNVALHNDGASVAIFSLEMSAQQLVMRMLSAEARVEAEKLRNGQLTNQDWSKLSIGTSILGKTNVFIDDTPGLTIQEIRSKTRRLKNEKGLDLIIIDYLQLIHAHVPGNSRQEEVSYISRSLKALARELEVPVIALSQLSRAVESRQEKKPIMSDIRESGSIEQDADIVAFLYREDYYDRDSEKDNIIEIIIGKQRNGPVGSVELAFIKEFNRFEDLTQITDGYVPPSV</sequence>
<protein>
    <recommendedName>
        <fullName evidence="11 12">Replicative DNA helicase</fullName>
        <ecNumber evidence="11 12">5.6.2.3</ecNumber>
    </recommendedName>
</protein>
<evidence type="ECO:0000256" key="6">
    <source>
        <dbReference type="ARBA" id="ARBA00022806"/>
    </source>
</evidence>
<dbReference type="RefSeq" id="WP_138190067.1">
    <property type="nucleotide sequence ID" value="NZ_VBWP01000001.1"/>
</dbReference>
<keyword evidence="9" id="KW-0413">Isomerase</keyword>
<dbReference type="FunFam" id="1.10.860.10:FF:000001">
    <property type="entry name" value="Replicative DNA helicase"/>
    <property type="match status" value="1"/>
</dbReference>
<comment type="catalytic activity">
    <reaction evidence="10 12">
        <text>ATP + H2O = ADP + phosphate + H(+)</text>
        <dbReference type="Rhea" id="RHEA:13065"/>
        <dbReference type="ChEBI" id="CHEBI:15377"/>
        <dbReference type="ChEBI" id="CHEBI:15378"/>
        <dbReference type="ChEBI" id="CHEBI:30616"/>
        <dbReference type="ChEBI" id="CHEBI:43474"/>
        <dbReference type="ChEBI" id="CHEBI:456216"/>
        <dbReference type="EC" id="5.6.2.3"/>
    </reaction>
</comment>
<dbReference type="InParanoid" id="A0A5R8QJL9"/>
<dbReference type="GO" id="GO:0005829">
    <property type="term" value="C:cytosol"/>
    <property type="evidence" value="ECO:0007669"/>
    <property type="project" value="TreeGrafter"/>
</dbReference>
<dbReference type="EMBL" id="VBWP01000001">
    <property type="protein sequence ID" value="TLG77457.1"/>
    <property type="molecule type" value="Genomic_DNA"/>
</dbReference>
<dbReference type="OrthoDB" id="9773982at2"/>
<dbReference type="GO" id="GO:0003677">
    <property type="term" value="F:DNA binding"/>
    <property type="evidence" value="ECO:0007669"/>
    <property type="project" value="UniProtKB-UniRule"/>
</dbReference>
<evidence type="ECO:0000256" key="13">
    <source>
        <dbReference type="SAM" id="Coils"/>
    </source>
</evidence>
<dbReference type="GO" id="GO:0005524">
    <property type="term" value="F:ATP binding"/>
    <property type="evidence" value="ECO:0007669"/>
    <property type="project" value="UniProtKB-UniRule"/>
</dbReference>
<evidence type="ECO:0000256" key="11">
    <source>
        <dbReference type="NCBIfam" id="TIGR00665"/>
    </source>
</evidence>
<dbReference type="InterPro" id="IPR036185">
    <property type="entry name" value="DNA_heli_DnaB-like_N_sf"/>
</dbReference>
<evidence type="ECO:0000256" key="4">
    <source>
        <dbReference type="ARBA" id="ARBA00022741"/>
    </source>
</evidence>
<dbReference type="InterPro" id="IPR027417">
    <property type="entry name" value="P-loop_NTPase"/>
</dbReference>
<dbReference type="PANTHER" id="PTHR30153">
    <property type="entry name" value="REPLICATIVE DNA HELICASE DNAB"/>
    <property type="match status" value="1"/>
</dbReference>
<dbReference type="EC" id="5.6.2.3" evidence="11 12"/>
<evidence type="ECO:0000256" key="8">
    <source>
        <dbReference type="ARBA" id="ARBA00023125"/>
    </source>
</evidence>
<comment type="similarity">
    <text evidence="1 12">Belongs to the helicase family. DnaB subfamily.</text>
</comment>
<evidence type="ECO:0000256" key="9">
    <source>
        <dbReference type="ARBA" id="ARBA00023235"/>
    </source>
</evidence>
<keyword evidence="13" id="KW-0175">Coiled coil</keyword>